<accession>A0A4V6PN66</accession>
<dbReference type="OrthoDB" id="4952551at2"/>
<comment type="caution">
    <text evidence="1">The sequence shown here is derived from an EMBL/GenBank/DDBJ whole genome shotgun (WGS) entry which is preliminary data.</text>
</comment>
<sequence length="60" mass="6555">MVEVHTENVADIDASLEEAIKVVTLAAERHHMGILVTRIQSGRYVVRAHPLVPAGLVRQG</sequence>
<name>A0A4V6PN66_9MICC</name>
<organism evidence="1 2">
    <name type="scientific">Arthrobacter nitrophenolicus</name>
    <dbReference type="NCBI Taxonomy" id="683150"/>
    <lineage>
        <taxon>Bacteria</taxon>
        <taxon>Bacillati</taxon>
        <taxon>Actinomycetota</taxon>
        <taxon>Actinomycetes</taxon>
        <taxon>Micrococcales</taxon>
        <taxon>Micrococcaceae</taxon>
        <taxon>Arthrobacter</taxon>
    </lineage>
</organism>
<proteinExistence type="predicted"/>
<protein>
    <submittedName>
        <fullName evidence="1">Uncharacterized protein</fullName>
    </submittedName>
</protein>
<gene>
    <name evidence="1" type="ORF">E2R57_18420</name>
</gene>
<dbReference type="EMBL" id="SMZQ01000011">
    <property type="protein sequence ID" value="TDL33448.1"/>
    <property type="molecule type" value="Genomic_DNA"/>
</dbReference>
<evidence type="ECO:0000313" key="2">
    <source>
        <dbReference type="Proteomes" id="UP000294621"/>
    </source>
</evidence>
<dbReference type="Proteomes" id="UP000294621">
    <property type="component" value="Unassembled WGS sequence"/>
</dbReference>
<reference evidence="1 2" key="1">
    <citation type="submission" date="2019-03" db="EMBL/GenBank/DDBJ databases">
        <title>Genome Sequencing and Assembly of Various Microbes Isolated from Partially Reclaimed Soil and Acid Mine Drainage (AMD) Site.</title>
        <authorList>
            <person name="Steinbock B."/>
            <person name="Bechtold R."/>
            <person name="Sevigny J.L."/>
            <person name="Thomas D."/>
            <person name="Cuthill L.R."/>
            <person name="Aveiro Johannsen E.J."/>
            <person name="Thomas K."/>
            <person name="Ghosh A."/>
        </authorList>
    </citation>
    <scope>NUCLEOTIDE SEQUENCE [LARGE SCALE GENOMIC DNA]</scope>
    <source>
        <strain evidence="1 2">S-A1</strain>
    </source>
</reference>
<evidence type="ECO:0000313" key="1">
    <source>
        <dbReference type="EMBL" id="TDL33448.1"/>
    </source>
</evidence>
<dbReference type="RefSeq" id="WP_133351538.1">
    <property type="nucleotide sequence ID" value="NZ_SMZQ01000011.1"/>
</dbReference>
<dbReference type="AlphaFoldDB" id="A0A4V6PN66"/>